<reference evidence="9 10" key="1">
    <citation type="journal article" date="2024" name="G3 (Bethesda)">
        <title>Genome assembly of Hibiscus sabdariffa L. provides insights into metabolisms of medicinal natural products.</title>
        <authorList>
            <person name="Kim T."/>
        </authorList>
    </citation>
    <scope>NUCLEOTIDE SEQUENCE [LARGE SCALE GENOMIC DNA]</scope>
    <source>
        <strain evidence="9">TK-2024</strain>
        <tissue evidence="9">Old leaves</tissue>
    </source>
</reference>
<accession>A0ABR2NN71</accession>
<dbReference type="PANTHER" id="PTHR33463:SF212">
    <property type="entry name" value="AND NB-ARC DOMAINS-CONTAINING DISEASE RESISTANCE PROTEIN, PUTATIVE-RELATED"/>
    <property type="match status" value="1"/>
</dbReference>
<dbReference type="InterPro" id="IPR050905">
    <property type="entry name" value="Plant_NBS-LRR"/>
</dbReference>
<evidence type="ECO:0000313" key="10">
    <source>
        <dbReference type="Proteomes" id="UP001396334"/>
    </source>
</evidence>
<gene>
    <name evidence="9" type="ORF">V6N11_013358</name>
</gene>
<evidence type="ECO:0000313" key="9">
    <source>
        <dbReference type="EMBL" id="KAK8977573.1"/>
    </source>
</evidence>
<keyword evidence="3" id="KW-0677">Repeat</keyword>
<dbReference type="InterPro" id="IPR036388">
    <property type="entry name" value="WH-like_DNA-bd_sf"/>
</dbReference>
<dbReference type="InterPro" id="IPR001611">
    <property type="entry name" value="Leu-rich_rpt"/>
</dbReference>
<keyword evidence="2" id="KW-0433">Leucine-rich repeat</keyword>
<dbReference type="Gene3D" id="3.40.50.300">
    <property type="entry name" value="P-loop containing nucleotide triphosphate hydrolases"/>
    <property type="match status" value="1"/>
</dbReference>
<dbReference type="InterPro" id="IPR058922">
    <property type="entry name" value="WHD_DRP"/>
</dbReference>
<keyword evidence="5" id="KW-0175">Coiled coil</keyword>
<dbReference type="InterPro" id="IPR027417">
    <property type="entry name" value="P-loop_NTPase"/>
</dbReference>
<evidence type="ECO:0000256" key="1">
    <source>
        <dbReference type="ARBA" id="ARBA00008894"/>
    </source>
</evidence>
<evidence type="ECO:0000259" key="7">
    <source>
        <dbReference type="Pfam" id="PF23247"/>
    </source>
</evidence>
<dbReference type="PANTHER" id="PTHR33463">
    <property type="entry name" value="NB-ARC DOMAIN-CONTAINING PROTEIN-RELATED"/>
    <property type="match status" value="1"/>
</dbReference>
<dbReference type="Pfam" id="PF00931">
    <property type="entry name" value="NB-ARC"/>
    <property type="match status" value="1"/>
</dbReference>
<dbReference type="Pfam" id="PF23559">
    <property type="entry name" value="WHD_DRP"/>
    <property type="match status" value="1"/>
</dbReference>
<comment type="caution">
    <text evidence="9">The sequence shown here is derived from an EMBL/GenBank/DDBJ whole genome shotgun (WGS) entry which is preliminary data.</text>
</comment>
<dbReference type="InterPro" id="IPR032675">
    <property type="entry name" value="LRR_dom_sf"/>
</dbReference>
<dbReference type="InterPro" id="IPR003591">
    <property type="entry name" value="Leu-rich_rpt_typical-subtyp"/>
</dbReference>
<keyword evidence="10" id="KW-1185">Reference proteome</keyword>
<feature type="coiled-coil region" evidence="5">
    <location>
        <begin position="439"/>
        <end position="476"/>
    </location>
</feature>
<evidence type="ECO:0000256" key="2">
    <source>
        <dbReference type="ARBA" id="ARBA00022614"/>
    </source>
</evidence>
<feature type="domain" description="Disease resistance protein winged helix" evidence="8">
    <location>
        <begin position="634"/>
        <end position="704"/>
    </location>
</feature>
<dbReference type="Pfam" id="PF13855">
    <property type="entry name" value="LRR_8"/>
    <property type="match status" value="2"/>
</dbReference>
<dbReference type="InterPro" id="IPR057135">
    <property type="entry name" value="At4g27190-like_LRR"/>
</dbReference>
<comment type="similarity">
    <text evidence="1">Belongs to the disease resistance NB-LRR family.</text>
</comment>
<proteinExistence type="inferred from homology"/>
<dbReference type="SUPFAM" id="SSF52058">
    <property type="entry name" value="L domain-like"/>
    <property type="match status" value="1"/>
</dbReference>
<evidence type="ECO:0000256" key="4">
    <source>
        <dbReference type="ARBA" id="ARBA00022821"/>
    </source>
</evidence>
<dbReference type="InterPro" id="IPR002182">
    <property type="entry name" value="NB-ARC"/>
</dbReference>
<dbReference type="SUPFAM" id="SSF52540">
    <property type="entry name" value="P-loop containing nucleoside triphosphate hydrolases"/>
    <property type="match status" value="1"/>
</dbReference>
<dbReference type="PRINTS" id="PR00364">
    <property type="entry name" value="DISEASERSIST"/>
</dbReference>
<feature type="domain" description="Disease resistance protein At4g27190-like leucine-rich repeats" evidence="7">
    <location>
        <begin position="52"/>
        <end position="159"/>
    </location>
</feature>
<feature type="domain" description="NB-ARC" evidence="6">
    <location>
        <begin position="384"/>
        <end position="545"/>
    </location>
</feature>
<dbReference type="EMBL" id="JBBPBN010000117">
    <property type="protein sequence ID" value="KAK8977573.1"/>
    <property type="molecule type" value="Genomic_DNA"/>
</dbReference>
<dbReference type="Gene3D" id="1.10.10.10">
    <property type="entry name" value="Winged helix-like DNA-binding domain superfamily/Winged helix DNA-binding domain"/>
    <property type="match status" value="1"/>
</dbReference>
<dbReference type="Pfam" id="PF23247">
    <property type="entry name" value="LRR_RPS2"/>
    <property type="match status" value="2"/>
</dbReference>
<evidence type="ECO:0008006" key="11">
    <source>
        <dbReference type="Google" id="ProtNLM"/>
    </source>
</evidence>
<protein>
    <recommendedName>
        <fullName evidence="11">NB-ARC domain-containing protein</fullName>
    </recommendedName>
</protein>
<keyword evidence="4" id="KW-0611">Plant defense</keyword>
<evidence type="ECO:0000259" key="8">
    <source>
        <dbReference type="Pfam" id="PF23559"/>
    </source>
</evidence>
<evidence type="ECO:0000256" key="3">
    <source>
        <dbReference type="ARBA" id="ARBA00022737"/>
    </source>
</evidence>
<organism evidence="9 10">
    <name type="scientific">Hibiscus sabdariffa</name>
    <name type="common">roselle</name>
    <dbReference type="NCBI Taxonomy" id="183260"/>
    <lineage>
        <taxon>Eukaryota</taxon>
        <taxon>Viridiplantae</taxon>
        <taxon>Streptophyta</taxon>
        <taxon>Embryophyta</taxon>
        <taxon>Tracheophyta</taxon>
        <taxon>Spermatophyta</taxon>
        <taxon>Magnoliopsida</taxon>
        <taxon>eudicotyledons</taxon>
        <taxon>Gunneridae</taxon>
        <taxon>Pentapetalae</taxon>
        <taxon>rosids</taxon>
        <taxon>malvids</taxon>
        <taxon>Malvales</taxon>
        <taxon>Malvaceae</taxon>
        <taxon>Malvoideae</taxon>
        <taxon>Hibiscus</taxon>
    </lineage>
</organism>
<name>A0ABR2NN71_9ROSI</name>
<evidence type="ECO:0000256" key="5">
    <source>
        <dbReference type="SAM" id="Coils"/>
    </source>
</evidence>
<evidence type="ECO:0000259" key="6">
    <source>
        <dbReference type="Pfam" id="PF00931"/>
    </source>
</evidence>
<feature type="domain" description="Disease resistance protein At4g27190-like leucine-rich repeats" evidence="7">
    <location>
        <begin position="1052"/>
        <end position="1166"/>
    </location>
</feature>
<sequence length="1213" mass="137945">MQCFVSFSFSSSSTHPFQSLERLHLSDLPNLREIIKVERDGSAAISILALSATFSCLKVIILKGCSSMETLLPNLQNLEEIWAKHCQQLIEILGAPTLEDEENERDALIKFNLPKLRSELRLDKLPELKSICSKNGVLICDSLRTIVVNKCCKLRRIPPFISLVGNGLPYAYAPPSLQILSRTQSWWESLEWDDPSLKNVLQNHFIDVLIVEQRIQQEILHKLATTSPVARDKSMEYVEPAVSIANCLGTPVCKYLQYHRKLNDYVRNLKRIRDELNSKAEDIELQLKSELLHPLGKIPKKEFQNWLDKAKTMIGEAQGVENKVSNGRYLCRACNGKLVDEKTREMQTFLDKAPNASDSLVIDGPSVGLPLATSELVGGKAVREEIWQCLMQEEVSMIGVWGMGGVGKTTIMKHIHNDLLKQSRFDKVIWATISKEFNVTKLQDDIASALNLKNDLAQEENKVRRAAIMLEMLKKAGKYVLILDDVWDKFCSEEVGIPEPSSSNGCKMVLTTRSKQVCNRMGCRDIPVALLSEEEALILFLNKDGPNIVQSQTLMPILRLVVNECARLPLTVVVVAGTLKGEDDPRIWNIALKEMKDRIGMVEGVDAEVIECLKFSFDHLKDEKVKCCFLYCSLYPEDFEIEKDELVQCWMDEGFIDEVDTRQDMEDMGHAIVKKLVDNCLLENVIDRYGHPCVKMHDALRDMALSITSMNHRYMIKAALQLEKLPKEVWRAEIEKVSLMWNSISEISEDMSPPNCQRLTTLLLQRNPIKKIPNAFFANVPHLSVLNLSFTDIESLPDSISELKHLTTLLLSHCGRLRRVPCLSKLQGLKKLDLCHTYIEEVPDGMDKLVNLRYLNLQGHSLKYIPAGLLSKLSSLQHLKLTIFKLKASLEEVMTLEKLECFEGYFRDMPKLNKFVSYMQQSKKNLIKYRFEVGIDPSNFYSDGVDKSVIISRYKSCEDDLIMLPFDVQGVSISEWHHLRSLNDIPSLENVKGLTNCRIMSCEEMDCVASFTSASSSTHPFQSLEQLYLSDLPKLREVIKVERLRSETSILAPSATFFHLKFLRIGGCNRIKTLLPHWLLPNLQNLERISVISCDYLTEILGAPTSGDEENGSDALIKFSLPKLRELTLMLLPQLEKICTKNGVMVCDSLRLIEVHFCSKLKRIPPFVPLVGNGQPYAYAPSSLRIESSTKWWELLQWDDPNFKNVLQPHFKK</sequence>
<dbReference type="Gene3D" id="3.80.10.10">
    <property type="entry name" value="Ribonuclease Inhibitor"/>
    <property type="match status" value="3"/>
</dbReference>
<dbReference type="Proteomes" id="UP001396334">
    <property type="component" value="Unassembled WGS sequence"/>
</dbReference>
<dbReference type="SMART" id="SM00369">
    <property type="entry name" value="LRR_TYP"/>
    <property type="match status" value="4"/>
</dbReference>